<evidence type="ECO:0000313" key="2">
    <source>
        <dbReference type="Proteomes" id="UP000789831"/>
    </source>
</evidence>
<proteinExistence type="predicted"/>
<comment type="caution">
    <text evidence="1">The sequence shown here is derived from an EMBL/GenBank/DDBJ whole genome shotgun (WGS) entry which is preliminary data.</text>
</comment>
<name>A0A9N9ET15_9GLOM</name>
<evidence type="ECO:0000313" key="1">
    <source>
        <dbReference type="EMBL" id="CAG8689148.1"/>
    </source>
</evidence>
<dbReference type="EMBL" id="CAJVPL010013627">
    <property type="protein sequence ID" value="CAG8689148.1"/>
    <property type="molecule type" value="Genomic_DNA"/>
</dbReference>
<reference evidence="1" key="1">
    <citation type="submission" date="2021-06" db="EMBL/GenBank/DDBJ databases">
        <authorList>
            <person name="Kallberg Y."/>
            <person name="Tangrot J."/>
            <person name="Rosling A."/>
        </authorList>
    </citation>
    <scope>NUCLEOTIDE SEQUENCE</scope>
    <source>
        <strain evidence="1">MT106</strain>
    </source>
</reference>
<organism evidence="1 2">
    <name type="scientific">Ambispora gerdemannii</name>
    <dbReference type="NCBI Taxonomy" id="144530"/>
    <lineage>
        <taxon>Eukaryota</taxon>
        <taxon>Fungi</taxon>
        <taxon>Fungi incertae sedis</taxon>
        <taxon>Mucoromycota</taxon>
        <taxon>Glomeromycotina</taxon>
        <taxon>Glomeromycetes</taxon>
        <taxon>Archaeosporales</taxon>
        <taxon>Ambisporaceae</taxon>
        <taxon>Ambispora</taxon>
    </lineage>
</organism>
<feature type="non-terminal residue" evidence="1">
    <location>
        <position position="1"/>
    </location>
</feature>
<gene>
    <name evidence="1" type="ORF">AGERDE_LOCUS13037</name>
</gene>
<dbReference type="AlphaFoldDB" id="A0A9N9ET15"/>
<feature type="non-terminal residue" evidence="1">
    <location>
        <position position="50"/>
    </location>
</feature>
<accession>A0A9N9ET15</accession>
<keyword evidence="2" id="KW-1185">Reference proteome</keyword>
<sequence length="50" mass="6063">HSGFVIWMLDDNDCMLQWNKMEKKHTCERVSVNEHLRNMKEKATEAWADR</sequence>
<dbReference type="Proteomes" id="UP000789831">
    <property type="component" value="Unassembled WGS sequence"/>
</dbReference>
<protein>
    <submittedName>
        <fullName evidence="1">604_t:CDS:1</fullName>
    </submittedName>
</protein>